<comment type="similarity">
    <text evidence="2">Belongs to the paired homeobox family. Bicoid subfamily.</text>
</comment>
<gene>
    <name evidence="9" type="ORF">GEV33_010251</name>
</gene>
<dbReference type="PANTHER" id="PTHR45882">
    <property type="entry name" value="PITUITARY HOMEOBOX HOMOLOG PTX1"/>
    <property type="match status" value="1"/>
</dbReference>
<dbReference type="GO" id="GO:0000981">
    <property type="term" value="F:DNA-binding transcription factor activity, RNA polymerase II-specific"/>
    <property type="evidence" value="ECO:0007669"/>
    <property type="project" value="TreeGrafter"/>
</dbReference>
<evidence type="ECO:0000256" key="3">
    <source>
        <dbReference type="ARBA" id="ARBA00022473"/>
    </source>
</evidence>
<keyword evidence="4 5" id="KW-0539">Nucleus</keyword>
<feature type="domain" description="OAR" evidence="8">
    <location>
        <begin position="549"/>
        <end position="562"/>
    </location>
</feature>
<feature type="DNA-binding region" description="Homeobox" evidence="4">
    <location>
        <begin position="165"/>
        <end position="211"/>
    </location>
</feature>
<reference evidence="9" key="2">
    <citation type="submission" date="2021-08" db="EMBL/GenBank/DDBJ databases">
        <authorList>
            <person name="Eriksson T."/>
        </authorList>
    </citation>
    <scope>NUCLEOTIDE SEQUENCE</scope>
    <source>
        <strain evidence="9">Stoneville</strain>
        <tissue evidence="9">Whole head</tissue>
    </source>
</reference>
<keyword evidence="4 5" id="KW-0371">Homeobox</keyword>
<dbReference type="Proteomes" id="UP000719412">
    <property type="component" value="Unassembled WGS sequence"/>
</dbReference>
<feature type="region of interest" description="Disordered" evidence="6">
    <location>
        <begin position="100"/>
        <end position="176"/>
    </location>
</feature>
<dbReference type="EMBL" id="JABDTM020025967">
    <property type="protein sequence ID" value="KAH0812540.1"/>
    <property type="molecule type" value="Genomic_DNA"/>
</dbReference>
<keyword evidence="3" id="KW-0217">Developmental protein</keyword>
<evidence type="ECO:0000256" key="4">
    <source>
        <dbReference type="PROSITE-ProRule" id="PRU00108"/>
    </source>
</evidence>
<evidence type="ECO:0000313" key="10">
    <source>
        <dbReference type="Proteomes" id="UP000719412"/>
    </source>
</evidence>
<evidence type="ECO:0000256" key="5">
    <source>
        <dbReference type="RuleBase" id="RU000682"/>
    </source>
</evidence>
<dbReference type="GO" id="GO:0005634">
    <property type="term" value="C:nucleus"/>
    <property type="evidence" value="ECO:0007669"/>
    <property type="project" value="UniProtKB-SubCell"/>
</dbReference>
<dbReference type="GO" id="GO:0009653">
    <property type="term" value="P:anatomical structure morphogenesis"/>
    <property type="evidence" value="ECO:0007669"/>
    <property type="project" value="TreeGrafter"/>
</dbReference>
<evidence type="ECO:0000259" key="7">
    <source>
        <dbReference type="PROSITE" id="PS50071"/>
    </source>
</evidence>
<feature type="domain" description="Homeobox" evidence="7">
    <location>
        <begin position="163"/>
        <end position="210"/>
    </location>
</feature>
<dbReference type="InterPro" id="IPR009057">
    <property type="entry name" value="Homeodomain-like_sf"/>
</dbReference>
<proteinExistence type="inferred from homology"/>
<comment type="subcellular location">
    <subcellularLocation>
        <location evidence="1 4 5">Nucleus</location>
    </subcellularLocation>
</comment>
<evidence type="ECO:0000313" key="9">
    <source>
        <dbReference type="EMBL" id="KAH0812540.1"/>
    </source>
</evidence>
<dbReference type="GO" id="GO:0000978">
    <property type="term" value="F:RNA polymerase II cis-regulatory region sequence-specific DNA binding"/>
    <property type="evidence" value="ECO:0007669"/>
    <property type="project" value="TreeGrafter"/>
</dbReference>
<evidence type="ECO:0000256" key="2">
    <source>
        <dbReference type="ARBA" id="ARBA00006503"/>
    </source>
</evidence>
<dbReference type="CDD" id="cd00086">
    <property type="entry name" value="homeodomain"/>
    <property type="match status" value="2"/>
</dbReference>
<dbReference type="PANTHER" id="PTHR45882:SF3">
    <property type="entry name" value="PITUITARY HOMEOBOX HOMOLOG PTX1"/>
    <property type="match status" value="1"/>
</dbReference>
<keyword evidence="10" id="KW-1185">Reference proteome</keyword>
<comment type="caution">
    <text evidence="9">The sequence shown here is derived from an EMBL/GenBank/DDBJ whole genome shotgun (WGS) entry which is preliminary data.</text>
</comment>
<evidence type="ECO:0000256" key="6">
    <source>
        <dbReference type="SAM" id="MobiDB-lite"/>
    </source>
</evidence>
<dbReference type="Gene3D" id="1.10.10.60">
    <property type="entry name" value="Homeodomain-like"/>
    <property type="match status" value="1"/>
</dbReference>
<dbReference type="PROSITE" id="PS50071">
    <property type="entry name" value="HOMEOBOX_2"/>
    <property type="match status" value="1"/>
</dbReference>
<dbReference type="Pfam" id="PF03826">
    <property type="entry name" value="OAR"/>
    <property type="match status" value="1"/>
</dbReference>
<dbReference type="SMART" id="SM00389">
    <property type="entry name" value="HOX"/>
    <property type="match status" value="1"/>
</dbReference>
<evidence type="ECO:0000256" key="1">
    <source>
        <dbReference type="ARBA" id="ARBA00004123"/>
    </source>
</evidence>
<evidence type="ECO:0000259" key="8">
    <source>
        <dbReference type="PROSITE" id="PS50803"/>
    </source>
</evidence>
<dbReference type="InterPro" id="IPR003654">
    <property type="entry name" value="OAR_dom"/>
</dbReference>
<feature type="compositionally biased region" description="Basic residues" evidence="6">
    <location>
        <begin position="160"/>
        <end position="170"/>
    </location>
</feature>
<reference evidence="9" key="1">
    <citation type="journal article" date="2020" name="J Insects Food Feed">
        <title>The yellow mealworm (Tenebrio molitor) genome: a resource for the emerging insects as food and feed industry.</title>
        <authorList>
            <person name="Eriksson T."/>
            <person name="Andere A."/>
            <person name="Kelstrup H."/>
            <person name="Emery V."/>
            <person name="Picard C."/>
        </authorList>
    </citation>
    <scope>NUCLEOTIDE SEQUENCE</scope>
    <source>
        <strain evidence="9">Stoneville</strain>
        <tissue evidence="9">Whole head</tissue>
    </source>
</reference>
<dbReference type="AlphaFoldDB" id="A0A8J6L922"/>
<name>A0A8J6L922_TENMO</name>
<sequence>MESLSDPALCLQDLVTGVTTSSANSDIHGVHHLHDSVSSAVSVSSAITGIMSGASASVLGHHVTSHEPPHHHGVVPHTPSLHHEPLEKLKRVWAETGDFRDAHSGMSGSNTMDHPQLPFPTAARSRTRDRKGSRSLSDPIKTESGVGVDSTDGDDGKNDKKTKRQRRQRTHFTSQQLQELEATFARNRYPDMSTREEIAMWTNLTEARVRRVHVLRMGLIPGSCISCTFGQLSDIVAVTQWGQLARYTKPERYGNPCMINTINLPRISAIAIADCHEYLRRVSLGGRTAAPEPWPTTHLIAAAGMKIDEGRDWPRRREVMLGEALERIRTMRRGLFLLFHSRKRKILHPYLRGNYFRTILLNRKLLVERPGFFNKLLDCVRNEELLKRETLIKIFCYGVWFKNRRAKWRKRERNAMNAMNAAAEFKTGFGTQFNGLMPTFGDTDTLYSSYSYNNWATKVPSPLGTKPFWSVVPPNHHQSPVNCFNAATSVAAASMSGAAGTMLPGGMSSGLTSTPTAVAPQPCPYTTPANPYSMYHHRAATEPCTAMSSSIASLRLKAKQHTGFVGYSSVSPVRSSSAGLSACQYAGSGIGVGFRASSHKAVGWWSKFRVERARSGRQG</sequence>
<keyword evidence="4 5" id="KW-0238">DNA-binding</keyword>
<dbReference type="InterPro" id="IPR001356">
    <property type="entry name" value="HD"/>
</dbReference>
<dbReference type="PROSITE" id="PS50803">
    <property type="entry name" value="OAR"/>
    <property type="match status" value="1"/>
</dbReference>
<dbReference type="SUPFAM" id="SSF46689">
    <property type="entry name" value="Homeodomain-like"/>
    <property type="match status" value="1"/>
</dbReference>
<organism evidence="9 10">
    <name type="scientific">Tenebrio molitor</name>
    <name type="common">Yellow mealworm beetle</name>
    <dbReference type="NCBI Taxonomy" id="7067"/>
    <lineage>
        <taxon>Eukaryota</taxon>
        <taxon>Metazoa</taxon>
        <taxon>Ecdysozoa</taxon>
        <taxon>Arthropoda</taxon>
        <taxon>Hexapoda</taxon>
        <taxon>Insecta</taxon>
        <taxon>Pterygota</taxon>
        <taxon>Neoptera</taxon>
        <taxon>Endopterygota</taxon>
        <taxon>Coleoptera</taxon>
        <taxon>Polyphaga</taxon>
        <taxon>Cucujiformia</taxon>
        <taxon>Tenebrionidae</taxon>
        <taxon>Tenebrio</taxon>
    </lineage>
</organism>
<protein>
    <submittedName>
        <fullName evidence="9">Uncharacterized protein</fullName>
    </submittedName>
</protein>
<accession>A0A8J6L922</accession>
<dbReference type="Pfam" id="PF00046">
    <property type="entry name" value="Homeodomain"/>
    <property type="match status" value="1"/>
</dbReference>